<proteinExistence type="predicted"/>
<dbReference type="GO" id="GO:0015276">
    <property type="term" value="F:ligand-gated monoatomic ion channel activity"/>
    <property type="evidence" value="ECO:0007669"/>
    <property type="project" value="InterPro"/>
</dbReference>
<keyword evidence="2" id="KW-0813">Transport</keyword>
<dbReference type="InterPro" id="IPR019594">
    <property type="entry name" value="Glu/Gly-bd"/>
</dbReference>
<evidence type="ECO:0000256" key="4">
    <source>
        <dbReference type="ARBA" id="ARBA00022692"/>
    </source>
</evidence>
<comment type="caution">
    <text evidence="13">The sequence shown here is derived from an EMBL/GenBank/DDBJ whole genome shotgun (WGS) entry which is preliminary data.</text>
</comment>
<evidence type="ECO:0000256" key="7">
    <source>
        <dbReference type="ARBA" id="ARBA00023136"/>
    </source>
</evidence>
<dbReference type="PANTHER" id="PTHR42643:SF38">
    <property type="entry name" value="IONOTROPIC RECEPTOR 100A"/>
    <property type="match status" value="1"/>
</dbReference>
<reference evidence="13 14" key="1">
    <citation type="submission" date="2021-06" db="EMBL/GenBank/DDBJ databases">
        <title>Caerostris extrusa draft genome.</title>
        <authorList>
            <person name="Kono N."/>
            <person name="Arakawa K."/>
        </authorList>
    </citation>
    <scope>NUCLEOTIDE SEQUENCE [LARGE SCALE GENOMIC DNA]</scope>
</reference>
<keyword evidence="8" id="KW-0675">Receptor</keyword>
<dbReference type="InterPro" id="IPR052192">
    <property type="entry name" value="Insect_Ionotropic_Sensory_Rcpt"/>
</dbReference>
<keyword evidence="3" id="KW-1003">Cell membrane</keyword>
<organism evidence="13 14">
    <name type="scientific">Caerostris extrusa</name>
    <name type="common">Bark spider</name>
    <name type="synonym">Caerostris bankana</name>
    <dbReference type="NCBI Taxonomy" id="172846"/>
    <lineage>
        <taxon>Eukaryota</taxon>
        <taxon>Metazoa</taxon>
        <taxon>Ecdysozoa</taxon>
        <taxon>Arthropoda</taxon>
        <taxon>Chelicerata</taxon>
        <taxon>Arachnida</taxon>
        <taxon>Araneae</taxon>
        <taxon>Araneomorphae</taxon>
        <taxon>Entelegynae</taxon>
        <taxon>Araneoidea</taxon>
        <taxon>Araneidae</taxon>
        <taxon>Caerostris</taxon>
    </lineage>
</organism>
<keyword evidence="7" id="KW-0472">Membrane</keyword>
<evidence type="ECO:0000256" key="9">
    <source>
        <dbReference type="ARBA" id="ARBA00023180"/>
    </source>
</evidence>
<keyword evidence="4" id="KW-0812">Transmembrane</keyword>
<evidence type="ECO:0000256" key="10">
    <source>
        <dbReference type="ARBA" id="ARBA00023286"/>
    </source>
</evidence>
<comment type="subcellular location">
    <subcellularLocation>
        <location evidence="1">Cell membrane</location>
        <topology evidence="1">Multi-pass membrane protein</topology>
    </subcellularLocation>
</comment>
<keyword evidence="9" id="KW-0325">Glycoprotein</keyword>
<dbReference type="Gene3D" id="3.40.190.10">
    <property type="entry name" value="Periplasmic binding protein-like II"/>
    <property type="match status" value="1"/>
</dbReference>
<keyword evidence="5" id="KW-1133">Transmembrane helix</keyword>
<accession>A0AAV4TGS7</accession>
<evidence type="ECO:0000256" key="8">
    <source>
        <dbReference type="ARBA" id="ARBA00023170"/>
    </source>
</evidence>
<dbReference type="AlphaFoldDB" id="A0AAV4TGS7"/>
<name>A0AAV4TGS7_CAEEX</name>
<keyword evidence="14" id="KW-1185">Reference proteome</keyword>
<dbReference type="Pfam" id="PF10613">
    <property type="entry name" value="Lig_chan-Glu_bd"/>
    <property type="match status" value="1"/>
</dbReference>
<dbReference type="SUPFAM" id="SSF53850">
    <property type="entry name" value="Periplasmic binding protein-like II"/>
    <property type="match status" value="1"/>
</dbReference>
<protein>
    <recommendedName>
        <fullName evidence="12">Ionotropic glutamate receptor L-glutamate and glycine-binding domain-containing protein</fullName>
    </recommendedName>
</protein>
<evidence type="ECO:0000256" key="11">
    <source>
        <dbReference type="ARBA" id="ARBA00023303"/>
    </source>
</evidence>
<evidence type="ECO:0000256" key="1">
    <source>
        <dbReference type="ARBA" id="ARBA00004651"/>
    </source>
</evidence>
<evidence type="ECO:0000256" key="3">
    <source>
        <dbReference type="ARBA" id="ARBA00022475"/>
    </source>
</evidence>
<evidence type="ECO:0000256" key="6">
    <source>
        <dbReference type="ARBA" id="ARBA00023065"/>
    </source>
</evidence>
<gene>
    <name evidence="13" type="ORF">CEXT_65851</name>
</gene>
<evidence type="ECO:0000259" key="12">
    <source>
        <dbReference type="Pfam" id="PF10613"/>
    </source>
</evidence>
<sequence length="245" mass="27641">MVTLPETSVRFKEVKLTDYSYSVTLLSRIIQPTKVAPIRTFHELSGAVQSGDHKLYAMETQIPFLLDSLEDDLKALGRMKGKRRSATGRLRRQTLLQIVLEAQRIQYEIVVSKDISFGKALPDGNFTGMIGMVQRGEADLAGGYLIMNEVRSKAIDFSIRYLLEETTFRTPMPGNNKSNLALLQVFDGTTQLKSHRLGHELSRTVQSGDHKLYAMETPIPFFLDSGKDDLKNLGRMFVLNNWVIS</sequence>
<dbReference type="EMBL" id="BPLR01011174">
    <property type="protein sequence ID" value="GIY44646.1"/>
    <property type="molecule type" value="Genomic_DNA"/>
</dbReference>
<keyword evidence="11" id="KW-0407">Ion channel</keyword>
<evidence type="ECO:0000313" key="14">
    <source>
        <dbReference type="Proteomes" id="UP001054945"/>
    </source>
</evidence>
<feature type="domain" description="Ionotropic glutamate receptor L-glutamate and glycine-binding" evidence="12">
    <location>
        <begin position="95"/>
        <end position="163"/>
    </location>
</feature>
<keyword evidence="6" id="KW-0406">Ion transport</keyword>
<dbReference type="GO" id="GO:0005886">
    <property type="term" value="C:plasma membrane"/>
    <property type="evidence" value="ECO:0007669"/>
    <property type="project" value="UniProtKB-SubCell"/>
</dbReference>
<dbReference type="Proteomes" id="UP001054945">
    <property type="component" value="Unassembled WGS sequence"/>
</dbReference>
<dbReference type="PANTHER" id="PTHR42643">
    <property type="entry name" value="IONOTROPIC RECEPTOR 20A-RELATED"/>
    <property type="match status" value="1"/>
</dbReference>
<evidence type="ECO:0000256" key="2">
    <source>
        <dbReference type="ARBA" id="ARBA00022448"/>
    </source>
</evidence>
<evidence type="ECO:0000256" key="5">
    <source>
        <dbReference type="ARBA" id="ARBA00022989"/>
    </source>
</evidence>
<evidence type="ECO:0000313" key="13">
    <source>
        <dbReference type="EMBL" id="GIY44646.1"/>
    </source>
</evidence>
<keyword evidence="10" id="KW-1071">Ligand-gated ion channel</keyword>